<evidence type="ECO:0000313" key="3">
    <source>
        <dbReference type="Proteomes" id="UP001336020"/>
    </source>
</evidence>
<gene>
    <name evidence="2" type="ORF">Q7514_04665</name>
</gene>
<feature type="chain" id="PRO_5045962530" description="Protein kinase" evidence="1">
    <location>
        <begin position="23"/>
        <end position="168"/>
    </location>
</feature>
<comment type="caution">
    <text evidence="2">The sequence shown here is derived from an EMBL/GenBank/DDBJ whole genome shotgun (WGS) entry which is preliminary data.</text>
</comment>
<evidence type="ECO:0000313" key="2">
    <source>
        <dbReference type="EMBL" id="MEE2056816.1"/>
    </source>
</evidence>
<evidence type="ECO:0008006" key="4">
    <source>
        <dbReference type="Google" id="ProtNLM"/>
    </source>
</evidence>
<keyword evidence="3" id="KW-1185">Reference proteome</keyword>
<dbReference type="EMBL" id="JAUTXY010000002">
    <property type="protein sequence ID" value="MEE2056816.1"/>
    <property type="molecule type" value="Genomic_DNA"/>
</dbReference>
<reference evidence="2 3" key="1">
    <citation type="submission" date="2023-07" db="EMBL/GenBank/DDBJ databases">
        <authorList>
            <person name="Girao M."/>
            <person name="Carvalho M.F."/>
        </authorList>
    </citation>
    <scope>NUCLEOTIDE SEQUENCE [LARGE SCALE GENOMIC DNA]</scope>
    <source>
        <strain evidence="2 3">YIM65754</strain>
    </source>
</reference>
<accession>A0ABU7L5J9</accession>
<evidence type="ECO:0000256" key="1">
    <source>
        <dbReference type="SAM" id="SignalP"/>
    </source>
</evidence>
<organism evidence="2 3">
    <name type="scientific">Rhodococcus artemisiae</name>
    <dbReference type="NCBI Taxonomy" id="714159"/>
    <lineage>
        <taxon>Bacteria</taxon>
        <taxon>Bacillati</taxon>
        <taxon>Actinomycetota</taxon>
        <taxon>Actinomycetes</taxon>
        <taxon>Mycobacteriales</taxon>
        <taxon>Nocardiaceae</taxon>
        <taxon>Rhodococcus</taxon>
    </lineage>
</organism>
<protein>
    <recommendedName>
        <fullName evidence="4">Protein kinase</fullName>
    </recommendedName>
</protein>
<proteinExistence type="predicted"/>
<dbReference type="Proteomes" id="UP001336020">
    <property type="component" value="Unassembled WGS sequence"/>
</dbReference>
<keyword evidence="1" id="KW-0732">Signal</keyword>
<feature type="signal peptide" evidence="1">
    <location>
        <begin position="1"/>
        <end position="22"/>
    </location>
</feature>
<name>A0ABU7L5J9_9NOCA</name>
<dbReference type="Pfam" id="PF20550">
    <property type="entry name" value="DUF6764"/>
    <property type="match status" value="1"/>
</dbReference>
<sequence>MSGRVSAVGMTLAAAIGGALLAAAPAQSLTCSAPPGAPTESVEILGTEACGANTEGPGGAWSHGGGGVGFADSRGDSRVGAVGLDGGVGAAESAGGLLAAVGVGAESLALGVLDQPGTALVATGPRSQAFIGDATDPVLCVGEMALAANLTTGQGCVVYGSFRYATAP</sequence>
<dbReference type="InterPro" id="IPR046652">
    <property type="entry name" value="DUF6764"/>
</dbReference>